<dbReference type="Proteomes" id="UP000887580">
    <property type="component" value="Unplaced"/>
</dbReference>
<proteinExistence type="predicted"/>
<evidence type="ECO:0000313" key="1">
    <source>
        <dbReference type="Proteomes" id="UP000887580"/>
    </source>
</evidence>
<evidence type="ECO:0000313" key="2">
    <source>
        <dbReference type="WBParaSite" id="PS1159_v2.g11036.t1"/>
    </source>
</evidence>
<organism evidence="1 2">
    <name type="scientific">Panagrolaimus sp. PS1159</name>
    <dbReference type="NCBI Taxonomy" id="55785"/>
    <lineage>
        <taxon>Eukaryota</taxon>
        <taxon>Metazoa</taxon>
        <taxon>Ecdysozoa</taxon>
        <taxon>Nematoda</taxon>
        <taxon>Chromadorea</taxon>
        <taxon>Rhabditida</taxon>
        <taxon>Tylenchina</taxon>
        <taxon>Panagrolaimomorpha</taxon>
        <taxon>Panagrolaimoidea</taxon>
        <taxon>Panagrolaimidae</taxon>
        <taxon>Panagrolaimus</taxon>
    </lineage>
</organism>
<protein>
    <submittedName>
        <fullName evidence="2">RING-type domain-containing protein</fullName>
    </submittedName>
</protein>
<name>A0AC35EVC0_9BILA</name>
<dbReference type="WBParaSite" id="PS1159_v2.g11036.t1">
    <property type="protein sequence ID" value="PS1159_v2.g11036.t1"/>
    <property type="gene ID" value="PS1159_v2.g11036"/>
</dbReference>
<accession>A0AC35EVC0</accession>
<reference evidence="2" key="1">
    <citation type="submission" date="2022-11" db="UniProtKB">
        <authorList>
            <consortium name="WormBaseParasite"/>
        </authorList>
    </citation>
    <scope>IDENTIFICATION</scope>
</reference>
<sequence length="432" mass="48946">MGTFGPTNESYYIPSRMCGIVIGRGGWNIKNIEQNYNVKATILPEKINDLQVLQIFGMKRNIEMAALNIERILIMRNAKLQRIIIPTNIAQQQNQDPGTRTQNIGIASYTTTDILNTETQIPQIHTHQPGIFEYPTFSPISIPNSSSPSLQVLLPSPKLNPIIQSPPPPTPLPSFECGVCFETFFINDGCLMCESPSSSSGVEKEENKHKICVDCIRGFAHSAITESTVAFGGLGLPCTEPECNNIFPLTSFEIYLCEEDYMPLKLRLQEQCLADAGFEDLVTCPKCGFKACVPFTESFYNCPCGRQQCRYCPRLFDDKHFDKTCKELDDEEVQQNSERKLEPKLSEAVIRRCHKCGIAFVKLEGCNKMTCRCGGMQCYVCQQKDINYDHFCQCGDTQQQHGQCRHCRKNCRLWENSDELDQLKINQLRQEL</sequence>